<dbReference type="Pfam" id="PF15787">
    <property type="entry name" value="DUF4704"/>
    <property type="match status" value="1"/>
</dbReference>
<comment type="caution">
    <text evidence="3">The sequence shown here is derived from an EMBL/GenBank/DDBJ whole genome shotgun (WGS) entry which is preliminary data.</text>
</comment>
<protein>
    <recommendedName>
        <fullName evidence="2">DUF4704 domain-containing protein</fullName>
    </recommendedName>
</protein>
<dbReference type="OrthoDB" id="67155at2759"/>
<feature type="compositionally biased region" description="Acidic residues" evidence="1">
    <location>
        <begin position="1377"/>
        <end position="1386"/>
    </location>
</feature>
<feature type="region of interest" description="Disordered" evidence="1">
    <location>
        <begin position="226"/>
        <end position="246"/>
    </location>
</feature>
<evidence type="ECO:0000313" key="4">
    <source>
        <dbReference type="Proteomes" id="UP000237271"/>
    </source>
</evidence>
<sequence>MLAVFRSMRMVHEEPDDQAVSYYLSTLEMIARDSFGPASFFDLNGEFSGLLMPVLPAFPNNGYTFCAWIKFEFLPEEVAPLFTFCGKTGVGITCSFLRSSLMITSFDKRKNDGHVEVPDLVTPGRWHFLCITHTHRQFRGSKLDVYLNSELRQSVRLAYPNTALMAPVVKAYLAMRESNGSNSLRVLLGPTALFGQALPASIINNIRSVDEYDALVFQFNSYISSSSTSSGGGVSGANGTPGGSNASGNSTDGLLLAYDARHCDRLKGLCYDSSGNDYHAAAASAGVRLRHAGTFKQVVAQLGGPLICLPLLVTSTTAAVSIVNAATTDSNGAPDDASEVSNLRNRAGTGTLTTQFDEDADFLKQMSDLIARPMGVRSIPNVVLLIAEIMRHSLVNKFIFRRSQGVRLMALLMRSLPPQYLTNDLLIAIERLRSAVISDRILADEIYKFLLFNFRIWVNAPVDLQDTMFDKLEIMTRKDSKNLSPASTRHFLRCLSWIYWKVPSSTTLRRAREFSPEEIDQLRRRVLAMIKIVLCESPPAKVAGSVMAFPGKGKEVKSQLSYDSTRSLIFCMIGKPSNPMIPGMNIDGTPALQEVGSSDGASSSATVSSSSNSKSMPESDLDGSGSVVETVPEADLPDLLQLLIELSVQPTAPAGMLDLFGRLGGLRIWLPLLEFSNDVIRVMTLRLLRTYLFLKCECTQDREMVNNPDKIQLSVGDAYLIMHSLKPEERPVSMGVYSEILLMILGIQVTEKDMKALDGKTAAIDALIDENVLTTATIWHDNMMPAFLGLVRASSVTIRMVAIRHLKIIFASSTVASAINRHVLIFGSISSMGGTATESSTTEQVPIIESILSLRGDPQCLQESPLSPPSSLFGIELHGCPGVPMSRLRDMVLNTQEPDEVRVNALYSIITQDDVDFVRGLLALHGDGDRKKQGVSASCFNDMSSRMKLALVKLMSMYQPSGCVDFITLMSYDVISSMICLEVKTNEMAWFLLQDPFTTLSRFITSTEELEVVVVSLLKTTLGKMNEMLSAEMNLRINEGTPSRESILWRNAESLASLAAAVVLHYDPDTLGEVDPSKLVNNLDTEDATQSLVYWKCERAIWHEAELAASSTDDNETDDISSVKLRLPANSVFFARINKLEYFINAMGLGHEIAQFDSCFAPSRSGSNDQLTELLARNDFITNNHEVRRRDGFYHEQMAHARDIRAMRRAGMFDEEADEKNRAKLELERISKFTRSSTSLGASTDGEDHVWLERVKAKDIDDWMKLRVLAKWGVRHVWGVKDEAVMNTVDDGAIIGLWGDNEFWRVDIYTSSNWIRCRLLPDTDDTISHNYRGNLSSSSLKNEMMNSMAEELSMPPVDSIVVDDTALEASGDSTDQIFEEEEDDDEAHTVSSGGDGEGSETAETDESGYVGLARRISDVGYLDDDSSP</sequence>
<organism evidence="3 4">
    <name type="scientific">Phytophthora palmivora</name>
    <dbReference type="NCBI Taxonomy" id="4796"/>
    <lineage>
        <taxon>Eukaryota</taxon>
        <taxon>Sar</taxon>
        <taxon>Stramenopiles</taxon>
        <taxon>Oomycota</taxon>
        <taxon>Peronosporomycetes</taxon>
        <taxon>Peronosporales</taxon>
        <taxon>Peronosporaceae</taxon>
        <taxon>Phytophthora</taxon>
    </lineage>
</organism>
<keyword evidence="4" id="KW-1185">Reference proteome</keyword>
<proteinExistence type="predicted"/>
<name>A0A2P4YJE7_9STRA</name>
<dbReference type="PANTHER" id="PTHR13743">
    <property type="entry name" value="BEIGE/BEACH-RELATED"/>
    <property type="match status" value="1"/>
</dbReference>
<feature type="compositionally biased region" description="Low complexity" evidence="1">
    <location>
        <begin position="597"/>
        <end position="618"/>
    </location>
</feature>
<accession>A0A2P4YJE7</accession>
<feature type="region of interest" description="Disordered" evidence="1">
    <location>
        <begin position="582"/>
        <end position="628"/>
    </location>
</feature>
<evidence type="ECO:0000313" key="3">
    <source>
        <dbReference type="EMBL" id="POM77927.1"/>
    </source>
</evidence>
<dbReference type="InterPro" id="IPR050865">
    <property type="entry name" value="BEACH_Domain"/>
</dbReference>
<feature type="compositionally biased region" description="Acidic residues" evidence="1">
    <location>
        <begin position="1397"/>
        <end position="1406"/>
    </location>
</feature>
<dbReference type="InterPro" id="IPR031570">
    <property type="entry name" value="NBEA/BDCP_DUF4704"/>
</dbReference>
<dbReference type="Pfam" id="PF13385">
    <property type="entry name" value="Laminin_G_3"/>
    <property type="match status" value="1"/>
</dbReference>
<feature type="domain" description="DUF4704" evidence="2">
    <location>
        <begin position="381"/>
        <end position="738"/>
    </location>
</feature>
<dbReference type="SUPFAM" id="SSF49899">
    <property type="entry name" value="Concanavalin A-like lectins/glucanases"/>
    <property type="match status" value="1"/>
</dbReference>
<feature type="compositionally biased region" description="Gly residues" evidence="1">
    <location>
        <begin position="230"/>
        <end position="242"/>
    </location>
</feature>
<reference evidence="3 4" key="1">
    <citation type="journal article" date="2017" name="Genome Biol. Evol.">
        <title>Phytophthora megakarya and P. palmivora, closely related causal agents of cacao black pod rot, underwent increases in genome sizes and gene numbers by different mechanisms.</title>
        <authorList>
            <person name="Ali S.S."/>
            <person name="Shao J."/>
            <person name="Lary D.J."/>
            <person name="Kronmiller B."/>
            <person name="Shen D."/>
            <person name="Strem M.D."/>
            <person name="Amoako-Attah I."/>
            <person name="Akrofi A.Y."/>
            <person name="Begoude B.A."/>
            <person name="Ten Hoopen G.M."/>
            <person name="Coulibaly K."/>
            <person name="Kebe B.I."/>
            <person name="Melnick R.L."/>
            <person name="Guiltinan M.J."/>
            <person name="Tyler B.M."/>
            <person name="Meinhardt L.W."/>
            <person name="Bailey B.A."/>
        </authorList>
    </citation>
    <scope>NUCLEOTIDE SEQUENCE [LARGE SCALE GENOMIC DNA]</scope>
    <source>
        <strain evidence="4">sbr112.9</strain>
    </source>
</reference>
<dbReference type="EMBL" id="NCKW01002249">
    <property type="protein sequence ID" value="POM77927.1"/>
    <property type="molecule type" value="Genomic_DNA"/>
</dbReference>
<evidence type="ECO:0000256" key="1">
    <source>
        <dbReference type="SAM" id="MobiDB-lite"/>
    </source>
</evidence>
<dbReference type="Proteomes" id="UP000237271">
    <property type="component" value="Unassembled WGS sequence"/>
</dbReference>
<gene>
    <name evidence="3" type="ORF">PHPALM_4614</name>
</gene>
<feature type="non-terminal residue" evidence="3">
    <location>
        <position position="1428"/>
    </location>
</feature>
<feature type="region of interest" description="Disordered" evidence="1">
    <location>
        <begin position="1375"/>
        <end position="1412"/>
    </location>
</feature>
<dbReference type="PANTHER" id="PTHR13743:SF163">
    <property type="entry name" value="BEACH DOMAIN-CONTAINING PROTEIN"/>
    <property type="match status" value="1"/>
</dbReference>
<dbReference type="InterPro" id="IPR013320">
    <property type="entry name" value="ConA-like_dom_sf"/>
</dbReference>
<evidence type="ECO:0000259" key="2">
    <source>
        <dbReference type="Pfam" id="PF15787"/>
    </source>
</evidence>